<organism evidence="2">
    <name type="scientific">marine sediment metagenome</name>
    <dbReference type="NCBI Taxonomy" id="412755"/>
    <lineage>
        <taxon>unclassified sequences</taxon>
        <taxon>metagenomes</taxon>
        <taxon>ecological metagenomes</taxon>
    </lineage>
</organism>
<dbReference type="AlphaFoldDB" id="X1IFY7"/>
<protein>
    <submittedName>
        <fullName evidence="2">Uncharacterized protein</fullName>
    </submittedName>
</protein>
<proteinExistence type="predicted"/>
<feature type="region of interest" description="Disordered" evidence="1">
    <location>
        <begin position="16"/>
        <end position="36"/>
    </location>
</feature>
<feature type="non-terminal residue" evidence="2">
    <location>
        <position position="36"/>
    </location>
</feature>
<evidence type="ECO:0000256" key="1">
    <source>
        <dbReference type="SAM" id="MobiDB-lite"/>
    </source>
</evidence>
<gene>
    <name evidence="2" type="ORF">S03H2_52710</name>
</gene>
<comment type="caution">
    <text evidence="2">The sequence shown here is derived from an EMBL/GenBank/DDBJ whole genome shotgun (WGS) entry which is preliminary data.</text>
</comment>
<sequence>MELVNNIENGIKPWENRTTKMRWGPESGISPISAAA</sequence>
<reference evidence="2" key="1">
    <citation type="journal article" date="2014" name="Front. Microbiol.">
        <title>High frequency of phylogenetically diverse reductive dehalogenase-homologous genes in deep subseafloor sedimentary metagenomes.</title>
        <authorList>
            <person name="Kawai M."/>
            <person name="Futagami T."/>
            <person name="Toyoda A."/>
            <person name="Takaki Y."/>
            <person name="Nishi S."/>
            <person name="Hori S."/>
            <person name="Arai W."/>
            <person name="Tsubouchi T."/>
            <person name="Morono Y."/>
            <person name="Uchiyama I."/>
            <person name="Ito T."/>
            <person name="Fujiyama A."/>
            <person name="Inagaki F."/>
            <person name="Takami H."/>
        </authorList>
    </citation>
    <scope>NUCLEOTIDE SEQUENCE</scope>
    <source>
        <strain evidence="2">Expedition CK06-06</strain>
    </source>
</reference>
<name>X1IFY7_9ZZZZ</name>
<dbReference type="EMBL" id="BARU01033503">
    <property type="protein sequence ID" value="GAH68185.1"/>
    <property type="molecule type" value="Genomic_DNA"/>
</dbReference>
<evidence type="ECO:0000313" key="2">
    <source>
        <dbReference type="EMBL" id="GAH68185.1"/>
    </source>
</evidence>
<accession>X1IFY7</accession>